<dbReference type="Proteomes" id="UP001241603">
    <property type="component" value="Unassembled WGS sequence"/>
</dbReference>
<keyword evidence="3" id="KW-1003">Cell membrane</keyword>
<feature type="domain" description="ABC transporter" evidence="10">
    <location>
        <begin position="8"/>
        <end position="246"/>
    </location>
</feature>
<dbReference type="EMBL" id="JAUSVO010000001">
    <property type="protein sequence ID" value="MDQ0436645.1"/>
    <property type="molecule type" value="Genomic_DNA"/>
</dbReference>
<keyword evidence="2" id="KW-0813">Transport</keyword>
<evidence type="ECO:0000256" key="1">
    <source>
        <dbReference type="ARBA" id="ARBA00005417"/>
    </source>
</evidence>
<comment type="similarity">
    <text evidence="1">Belongs to the ABC transporter superfamily.</text>
</comment>
<dbReference type="InterPro" id="IPR050107">
    <property type="entry name" value="ABC_carbohydrate_import_ATPase"/>
</dbReference>
<organism evidence="11 12">
    <name type="scientific">Kaistia dalseonensis</name>
    <dbReference type="NCBI Taxonomy" id="410840"/>
    <lineage>
        <taxon>Bacteria</taxon>
        <taxon>Pseudomonadati</taxon>
        <taxon>Pseudomonadota</taxon>
        <taxon>Alphaproteobacteria</taxon>
        <taxon>Hyphomicrobiales</taxon>
        <taxon>Kaistiaceae</taxon>
        <taxon>Kaistia</taxon>
    </lineage>
</organism>
<evidence type="ECO:0000256" key="8">
    <source>
        <dbReference type="ARBA" id="ARBA00022967"/>
    </source>
</evidence>
<comment type="caution">
    <text evidence="11">The sequence shown here is derived from an EMBL/GenBank/DDBJ whole genome shotgun (WGS) entry which is preliminary data.</text>
</comment>
<evidence type="ECO:0000259" key="10">
    <source>
        <dbReference type="PROSITE" id="PS50893"/>
    </source>
</evidence>
<dbReference type="PROSITE" id="PS50893">
    <property type="entry name" value="ABC_TRANSPORTER_2"/>
    <property type="match status" value="2"/>
</dbReference>
<dbReference type="InterPro" id="IPR003439">
    <property type="entry name" value="ABC_transporter-like_ATP-bd"/>
</dbReference>
<evidence type="ECO:0000256" key="3">
    <source>
        <dbReference type="ARBA" id="ARBA00022475"/>
    </source>
</evidence>
<dbReference type="CDD" id="cd03216">
    <property type="entry name" value="ABC_Carb_Monos_I"/>
    <property type="match status" value="1"/>
</dbReference>
<evidence type="ECO:0000313" key="11">
    <source>
        <dbReference type="EMBL" id="MDQ0436645.1"/>
    </source>
</evidence>
<evidence type="ECO:0000256" key="4">
    <source>
        <dbReference type="ARBA" id="ARBA00022597"/>
    </source>
</evidence>
<evidence type="ECO:0000256" key="2">
    <source>
        <dbReference type="ARBA" id="ARBA00022448"/>
    </source>
</evidence>
<dbReference type="PROSITE" id="PS00211">
    <property type="entry name" value="ABC_TRANSPORTER_1"/>
    <property type="match status" value="1"/>
</dbReference>
<dbReference type="SMART" id="SM00382">
    <property type="entry name" value="AAA"/>
    <property type="match status" value="2"/>
</dbReference>
<dbReference type="RefSeq" id="WP_266347538.1">
    <property type="nucleotide sequence ID" value="NZ_JAPKNG010000001.1"/>
</dbReference>
<keyword evidence="12" id="KW-1185">Reference proteome</keyword>
<evidence type="ECO:0000256" key="9">
    <source>
        <dbReference type="ARBA" id="ARBA00023136"/>
    </source>
</evidence>
<feature type="domain" description="ABC transporter" evidence="10">
    <location>
        <begin position="264"/>
        <end position="506"/>
    </location>
</feature>
<protein>
    <submittedName>
        <fullName evidence="11">ABC-type sugar transport system ATPase subunit</fullName>
    </submittedName>
</protein>
<name>A0ABU0H4D2_9HYPH</name>
<keyword evidence="8" id="KW-1278">Translocase</keyword>
<dbReference type="CDD" id="cd03215">
    <property type="entry name" value="ABC_Carb_Monos_II"/>
    <property type="match status" value="1"/>
</dbReference>
<keyword evidence="9" id="KW-0472">Membrane</keyword>
<keyword evidence="7" id="KW-0067">ATP-binding</keyword>
<gene>
    <name evidence="11" type="ORF">QO014_001015</name>
</gene>
<proteinExistence type="inferred from homology"/>
<sequence length="523" mass="56692">MMSEETAIRTIGIVKSFAGVQALRGVDLAVRRGEIHALLGQNGAGKSTLVKILNGVHRAGSYTGTILLGDKDVTFKSPLEARAEGVGYVPQEIEILEQLTVAENVFAGQMGLGRGLMVHRRTINQRTEAIFAEMGLSIDPRSLVAMLTAAQRHLVMIARALSMRPKVLMLDEPTASLSGTEVDQLFAMLRRLRANGTTMIYITHRLPEVIALCDRATILRDGRVVAEIDRAEFNEERIIYAMSGQKLQRLYPHHEAPANSDVLLRVRKLSVPGRFGVNRGVSEVNFDVRAGEIVGLAGLLGSGRTEILHAIYGRIPFSGDVSVAHHAKSVRTTSEARAAGIALLTEDRKRDGLLFNLPVGGNITIGNLQKFAHHDIISRSSEKKAILEAMRALNVKARSPQSSVAHLSGGNQQKLLFARVLMNGPRILLLDEPTKGVDASTRHEIYRLIVELADKGVALIVVASELEEVIGLADRCLVVADGRIVDEFKRGACDEERVLRSIASAQAAIASGAQMETNIGVCA</sequence>
<dbReference type="SUPFAM" id="SSF52540">
    <property type="entry name" value="P-loop containing nucleoside triphosphate hydrolases"/>
    <property type="match status" value="2"/>
</dbReference>
<evidence type="ECO:0000256" key="6">
    <source>
        <dbReference type="ARBA" id="ARBA00022741"/>
    </source>
</evidence>
<dbReference type="InterPro" id="IPR003593">
    <property type="entry name" value="AAA+_ATPase"/>
</dbReference>
<dbReference type="Gene3D" id="3.40.50.300">
    <property type="entry name" value="P-loop containing nucleotide triphosphate hydrolases"/>
    <property type="match status" value="2"/>
</dbReference>
<dbReference type="PANTHER" id="PTHR43790:SF3">
    <property type="entry name" value="D-ALLOSE IMPORT ATP-BINDING PROTEIN ALSA-RELATED"/>
    <property type="match status" value="1"/>
</dbReference>
<evidence type="ECO:0000256" key="5">
    <source>
        <dbReference type="ARBA" id="ARBA00022737"/>
    </source>
</evidence>
<reference evidence="11 12" key="1">
    <citation type="submission" date="2023-07" db="EMBL/GenBank/DDBJ databases">
        <title>Genomic Encyclopedia of Type Strains, Phase IV (KMG-IV): sequencing the most valuable type-strain genomes for metagenomic binning, comparative biology and taxonomic classification.</title>
        <authorList>
            <person name="Goeker M."/>
        </authorList>
    </citation>
    <scope>NUCLEOTIDE SEQUENCE [LARGE SCALE GENOMIC DNA]</scope>
    <source>
        <strain evidence="11 12">B6-8</strain>
    </source>
</reference>
<accession>A0ABU0H4D2</accession>
<dbReference type="InterPro" id="IPR027417">
    <property type="entry name" value="P-loop_NTPase"/>
</dbReference>
<dbReference type="Pfam" id="PF00005">
    <property type="entry name" value="ABC_tran"/>
    <property type="match status" value="2"/>
</dbReference>
<keyword evidence="5" id="KW-0677">Repeat</keyword>
<dbReference type="PANTHER" id="PTHR43790">
    <property type="entry name" value="CARBOHYDRATE TRANSPORT ATP-BINDING PROTEIN MG119-RELATED"/>
    <property type="match status" value="1"/>
</dbReference>
<dbReference type="InterPro" id="IPR017871">
    <property type="entry name" value="ABC_transporter-like_CS"/>
</dbReference>
<keyword evidence="4 11" id="KW-0762">Sugar transport</keyword>
<evidence type="ECO:0000256" key="7">
    <source>
        <dbReference type="ARBA" id="ARBA00022840"/>
    </source>
</evidence>
<keyword evidence="6" id="KW-0547">Nucleotide-binding</keyword>
<evidence type="ECO:0000313" key="12">
    <source>
        <dbReference type="Proteomes" id="UP001241603"/>
    </source>
</evidence>